<dbReference type="InterPro" id="IPR022918">
    <property type="entry name" value="Phe_tRNA_ligase_beta2_arc"/>
</dbReference>
<dbReference type="InterPro" id="IPR045864">
    <property type="entry name" value="aa-tRNA-synth_II/BPL/LPL"/>
</dbReference>
<organism evidence="14 15">
    <name type="scientific">Candidatus Methanomassiliicoccus intestinalis</name>
    <dbReference type="NCBI Taxonomy" id="1406512"/>
    <lineage>
        <taxon>Archaea</taxon>
        <taxon>Methanobacteriati</taxon>
        <taxon>Thermoplasmatota</taxon>
        <taxon>Thermoplasmata</taxon>
        <taxon>Methanomassiliicoccales</taxon>
        <taxon>Methanomassiliicoccaceae</taxon>
        <taxon>Methanomassiliicoccus</taxon>
    </lineage>
</organism>
<dbReference type="CDD" id="cd00769">
    <property type="entry name" value="PheRS_beta_core"/>
    <property type="match status" value="1"/>
</dbReference>
<evidence type="ECO:0000313" key="15">
    <source>
        <dbReference type="Proteomes" id="UP000752814"/>
    </source>
</evidence>
<dbReference type="PROSITE" id="PS51483">
    <property type="entry name" value="B5"/>
    <property type="match status" value="1"/>
</dbReference>
<dbReference type="RefSeq" id="WP_400256466.1">
    <property type="nucleotide sequence ID" value="NZ_CAYAYE010000041.1"/>
</dbReference>
<evidence type="ECO:0000256" key="6">
    <source>
        <dbReference type="ARBA" id="ARBA00022723"/>
    </source>
</evidence>
<dbReference type="GO" id="GO:0006432">
    <property type="term" value="P:phenylalanyl-tRNA aminoacylation"/>
    <property type="evidence" value="ECO:0007669"/>
    <property type="project" value="UniProtKB-UniRule"/>
</dbReference>
<keyword evidence="5 12" id="KW-0436">Ligase</keyword>
<dbReference type="Gene3D" id="3.30.930.10">
    <property type="entry name" value="Bira Bifunctional Protein, Domain 2"/>
    <property type="match status" value="1"/>
</dbReference>
<evidence type="ECO:0000256" key="4">
    <source>
        <dbReference type="ARBA" id="ARBA00022490"/>
    </source>
</evidence>
<keyword evidence="4 12" id="KW-0963">Cytoplasm</keyword>
<dbReference type="GO" id="GO:0009328">
    <property type="term" value="C:phenylalanine-tRNA ligase complex"/>
    <property type="evidence" value="ECO:0007669"/>
    <property type="project" value="TreeGrafter"/>
</dbReference>
<dbReference type="Gene3D" id="3.30.56.10">
    <property type="match status" value="2"/>
</dbReference>
<dbReference type="FunFam" id="3.50.40.10:FF:000003">
    <property type="entry name" value="Phenylalanine--tRNA ligase beta subunit"/>
    <property type="match status" value="1"/>
</dbReference>
<comment type="cofactor">
    <cofactor evidence="1 12">
        <name>Mg(2+)</name>
        <dbReference type="ChEBI" id="CHEBI:18420"/>
    </cofactor>
</comment>
<keyword evidence="10 12" id="KW-0648">Protein biosynthesis</keyword>
<comment type="subunit">
    <text evidence="12">Tetramer of two alpha and two beta subunits.</text>
</comment>
<keyword evidence="6 12" id="KW-0479">Metal-binding</keyword>
<dbReference type="PANTHER" id="PTHR10947:SF0">
    <property type="entry name" value="PHENYLALANINE--TRNA LIGASE BETA SUBUNIT"/>
    <property type="match status" value="1"/>
</dbReference>
<evidence type="ECO:0000256" key="9">
    <source>
        <dbReference type="ARBA" id="ARBA00022842"/>
    </source>
</evidence>
<evidence type="ECO:0000256" key="8">
    <source>
        <dbReference type="ARBA" id="ARBA00022840"/>
    </source>
</evidence>
<dbReference type="InterPro" id="IPR004531">
    <property type="entry name" value="Phe-tRNA-synth_IIc_bsu_arc_euk"/>
</dbReference>
<dbReference type="SMART" id="SM00874">
    <property type="entry name" value="B5"/>
    <property type="match status" value="1"/>
</dbReference>
<dbReference type="InterPro" id="IPR041616">
    <property type="entry name" value="PheRS_beta_core"/>
</dbReference>
<evidence type="ECO:0000256" key="7">
    <source>
        <dbReference type="ARBA" id="ARBA00022741"/>
    </source>
</evidence>
<dbReference type="HAMAP" id="MF_00284">
    <property type="entry name" value="Phe_tRNA_synth_beta2"/>
    <property type="match status" value="1"/>
</dbReference>
<protein>
    <recommendedName>
        <fullName evidence="12">Phenylalanine--tRNA ligase beta subunit</fullName>
        <ecNumber evidence="12">6.1.1.20</ecNumber>
    </recommendedName>
    <alternativeName>
        <fullName evidence="12">Phenylalanyl-tRNA synthetase beta subunit</fullName>
        <shortName evidence="12">PheRS</shortName>
    </alternativeName>
</protein>
<dbReference type="Gene3D" id="3.50.40.10">
    <property type="entry name" value="Phenylalanyl-trna Synthetase, Chain B, domain 3"/>
    <property type="match status" value="1"/>
</dbReference>
<dbReference type="PANTHER" id="PTHR10947">
    <property type="entry name" value="PHENYLALANYL-TRNA SYNTHETASE BETA CHAIN AND LEUCINE-RICH REPEAT-CONTAINING PROTEIN 47"/>
    <property type="match status" value="1"/>
</dbReference>
<feature type="binding site" evidence="12">
    <location>
        <position position="337"/>
    </location>
    <ligand>
        <name>Mg(2+)</name>
        <dbReference type="ChEBI" id="CHEBI:18420"/>
        <note>shared with alpha subunit</note>
    </ligand>
</feature>
<dbReference type="SMART" id="SM00873">
    <property type="entry name" value="B3_4"/>
    <property type="match status" value="1"/>
</dbReference>
<gene>
    <name evidence="12" type="primary">pheT</name>
    <name evidence="14" type="ORF">A3207_00130</name>
</gene>
<evidence type="ECO:0000256" key="3">
    <source>
        <dbReference type="ARBA" id="ARBA00007438"/>
    </source>
</evidence>
<dbReference type="InterPro" id="IPR005146">
    <property type="entry name" value="B3/B4_tRNA-bd"/>
</dbReference>
<proteinExistence type="inferred from homology"/>
<keyword evidence="7 12" id="KW-0547">Nucleotide-binding</keyword>
<dbReference type="InterPro" id="IPR005147">
    <property type="entry name" value="tRNA_synthase_B5-dom"/>
</dbReference>
<comment type="similarity">
    <text evidence="3 12">Belongs to the phenylalanyl-tRNA synthetase beta subunit family. Type 2 subfamily.</text>
</comment>
<dbReference type="InterPro" id="IPR020825">
    <property type="entry name" value="Phe-tRNA_synthase-like_B3/B4"/>
</dbReference>
<evidence type="ECO:0000256" key="11">
    <source>
        <dbReference type="ARBA" id="ARBA00023146"/>
    </source>
</evidence>
<dbReference type="NCBIfam" id="TIGR00471">
    <property type="entry name" value="pheT_arch"/>
    <property type="match status" value="1"/>
</dbReference>
<evidence type="ECO:0000256" key="10">
    <source>
        <dbReference type="ARBA" id="ARBA00022917"/>
    </source>
</evidence>
<name>A0A8J8PF80_9ARCH</name>
<sequence>MPVVTFDRNDLDALLGQKVDLETLLERVPQLGADVHSYDEATNSLSIEFFPDRPDLYCVEGAATALRAFLGFEEGLKRYPVTDSGIILKAEESVKNVRPYIVAGVVRGVSLNNAAIKSLMELQEKLHITMGRKRAKVAIGIHDLDKITAPFTYKAVNPDSLSFVPLAKTECMSMREILTKHEKGKAYAQLLDGKELFPVILDSNDDVISFPPIINGALTTVTENTKNIFIDVTGTDLNAINGALNIVACALAERGGSIQLVSIESSSKFKTPDLNPKTKDITVGDVNSLLGCNLNAIQICEALSKMGCDSQIIGDIIRVNISATRMDILHEVDVIEDVAKGYGYENFGNRLPASQTFGSELSETKASNVIRQLLIGYGYLETTTLTLTSEETQFKMMRLPETEVVSVLNPISEDHTCLRVSLIPSQMALLRKNKHRDLPQKLFEVGDVVIDAVRHKRLAAVNISVKSSFTEIKSLVESILRDLSVKYEIQSSSSEMFIPGRGAEIVSDGKIIGVFGEIHPEVITNFELRYPVIALELDVEAVTEGKLDRVA</sequence>
<dbReference type="SUPFAM" id="SSF55681">
    <property type="entry name" value="Class II aaRS and biotin synthetases"/>
    <property type="match status" value="1"/>
</dbReference>
<evidence type="ECO:0000313" key="14">
    <source>
        <dbReference type="EMBL" id="TQS84491.1"/>
    </source>
</evidence>
<evidence type="ECO:0000256" key="5">
    <source>
        <dbReference type="ARBA" id="ARBA00022598"/>
    </source>
</evidence>
<feature type="domain" description="B5" evidence="13">
    <location>
        <begin position="274"/>
        <end position="349"/>
    </location>
</feature>
<comment type="caution">
    <text evidence="14">The sequence shown here is derived from an EMBL/GenBank/DDBJ whole genome shotgun (WGS) entry which is preliminary data.</text>
</comment>
<dbReference type="InterPro" id="IPR009061">
    <property type="entry name" value="DNA-bd_dom_put_sf"/>
</dbReference>
<feature type="binding site" evidence="12">
    <location>
        <position position="336"/>
    </location>
    <ligand>
        <name>Mg(2+)</name>
        <dbReference type="ChEBI" id="CHEBI:18420"/>
        <note>shared with alpha subunit</note>
    </ligand>
</feature>
<comment type="subcellular location">
    <subcellularLocation>
        <location evidence="2 12">Cytoplasm</location>
    </subcellularLocation>
</comment>
<dbReference type="Pfam" id="PF17759">
    <property type="entry name" value="tRNA_synthFbeta"/>
    <property type="match status" value="1"/>
</dbReference>
<evidence type="ECO:0000256" key="12">
    <source>
        <dbReference type="HAMAP-Rule" id="MF_00284"/>
    </source>
</evidence>
<dbReference type="EMBL" id="LVVT01000001">
    <property type="protein sequence ID" value="TQS84491.1"/>
    <property type="molecule type" value="Genomic_DNA"/>
</dbReference>
<accession>A0A8J8PF80</accession>
<dbReference type="AlphaFoldDB" id="A0A8J8PF80"/>
<dbReference type="GO" id="GO:0004826">
    <property type="term" value="F:phenylalanine-tRNA ligase activity"/>
    <property type="evidence" value="ECO:0007669"/>
    <property type="project" value="UniProtKB-UniRule"/>
</dbReference>
<evidence type="ECO:0000259" key="13">
    <source>
        <dbReference type="PROSITE" id="PS51483"/>
    </source>
</evidence>
<keyword evidence="9 12" id="KW-0460">Magnesium</keyword>
<dbReference type="SUPFAM" id="SSF56037">
    <property type="entry name" value="PheT/TilS domain"/>
    <property type="match status" value="1"/>
</dbReference>
<dbReference type="Pfam" id="PF03484">
    <property type="entry name" value="B5"/>
    <property type="match status" value="1"/>
</dbReference>
<dbReference type="EC" id="6.1.1.20" evidence="12"/>
<dbReference type="InterPro" id="IPR045060">
    <property type="entry name" value="Phe-tRNA-ligase_IIc_bsu"/>
</dbReference>
<keyword evidence="11 12" id="KW-0030">Aminoacyl-tRNA synthetase</keyword>
<dbReference type="SUPFAM" id="SSF46955">
    <property type="entry name" value="Putative DNA-binding domain"/>
    <property type="match status" value="2"/>
</dbReference>
<comment type="catalytic activity">
    <reaction evidence="12">
        <text>tRNA(Phe) + L-phenylalanine + ATP = L-phenylalanyl-tRNA(Phe) + AMP + diphosphate + H(+)</text>
        <dbReference type="Rhea" id="RHEA:19413"/>
        <dbReference type="Rhea" id="RHEA-COMP:9668"/>
        <dbReference type="Rhea" id="RHEA-COMP:9699"/>
        <dbReference type="ChEBI" id="CHEBI:15378"/>
        <dbReference type="ChEBI" id="CHEBI:30616"/>
        <dbReference type="ChEBI" id="CHEBI:33019"/>
        <dbReference type="ChEBI" id="CHEBI:58095"/>
        <dbReference type="ChEBI" id="CHEBI:78442"/>
        <dbReference type="ChEBI" id="CHEBI:78531"/>
        <dbReference type="ChEBI" id="CHEBI:456215"/>
        <dbReference type="EC" id="6.1.1.20"/>
    </reaction>
</comment>
<dbReference type="GO" id="GO:0003723">
    <property type="term" value="F:RNA binding"/>
    <property type="evidence" value="ECO:0007669"/>
    <property type="project" value="InterPro"/>
</dbReference>
<evidence type="ECO:0000256" key="2">
    <source>
        <dbReference type="ARBA" id="ARBA00004496"/>
    </source>
</evidence>
<reference evidence="14" key="1">
    <citation type="submission" date="2016-03" db="EMBL/GenBank/DDBJ databases">
        <authorList>
            <person name="Borrel G."/>
            <person name="Mccann A."/>
            <person name="O'Toole P.W."/>
        </authorList>
    </citation>
    <scope>NUCLEOTIDE SEQUENCE</scope>
    <source>
        <strain evidence="14">183</strain>
    </source>
</reference>
<keyword evidence="8 12" id="KW-0067">ATP-binding</keyword>
<dbReference type="GO" id="GO:0005524">
    <property type="term" value="F:ATP binding"/>
    <property type="evidence" value="ECO:0007669"/>
    <property type="project" value="UniProtKB-UniRule"/>
</dbReference>
<dbReference type="Pfam" id="PF03483">
    <property type="entry name" value="B3_4"/>
    <property type="match status" value="1"/>
</dbReference>
<feature type="binding site" evidence="12">
    <location>
        <position position="333"/>
    </location>
    <ligand>
        <name>Mg(2+)</name>
        <dbReference type="ChEBI" id="CHEBI:18420"/>
        <note>shared with alpha subunit</note>
    </ligand>
</feature>
<dbReference type="Proteomes" id="UP000752814">
    <property type="component" value="Unassembled WGS sequence"/>
</dbReference>
<feature type="binding site" evidence="12">
    <location>
        <position position="327"/>
    </location>
    <ligand>
        <name>Mg(2+)</name>
        <dbReference type="ChEBI" id="CHEBI:18420"/>
        <note>shared with alpha subunit</note>
    </ligand>
</feature>
<dbReference type="GO" id="GO:0000287">
    <property type="term" value="F:magnesium ion binding"/>
    <property type="evidence" value="ECO:0007669"/>
    <property type="project" value="InterPro"/>
</dbReference>
<evidence type="ECO:0000256" key="1">
    <source>
        <dbReference type="ARBA" id="ARBA00001946"/>
    </source>
</evidence>